<sequence length="237" mass="24222">MSASHGTVVILLRHGESEWNVTGRFQGQHDTALSERGRQQARDAASGVAAGLAGRRVRLLTSDLTRAADTAAAIGRDLGVDAEPDTRLREVAAGEWQGLLQPEIRALDGDAYDAWRGGADVPLGGAERPSEAGARVATALLDHVGRLRAADGGGSAPDVLLAVGHGASARAGVAHLLQVPALRASLTPLANTGCALLEHVDGATDGPPRWRVRAWNVPPVALGAVLAPGGAAPVSVV</sequence>
<evidence type="ECO:0000313" key="2">
    <source>
        <dbReference type="Proteomes" id="UP001596122"/>
    </source>
</evidence>
<proteinExistence type="predicted"/>
<dbReference type="PANTHER" id="PTHR48100">
    <property type="entry name" value="BROAD-SPECIFICITY PHOSPHATASE YOR283W-RELATED"/>
    <property type="match status" value="1"/>
</dbReference>
<dbReference type="InterPro" id="IPR050275">
    <property type="entry name" value="PGM_Phosphatase"/>
</dbReference>
<gene>
    <name evidence="1" type="ORF">ACFPJ6_04595</name>
</gene>
<reference evidence="2" key="1">
    <citation type="journal article" date="2019" name="Int. J. Syst. Evol. Microbiol.">
        <title>The Global Catalogue of Microorganisms (GCM) 10K type strain sequencing project: providing services to taxonomists for standard genome sequencing and annotation.</title>
        <authorList>
            <consortium name="The Broad Institute Genomics Platform"/>
            <consortium name="The Broad Institute Genome Sequencing Center for Infectious Disease"/>
            <person name="Wu L."/>
            <person name="Ma J."/>
        </authorList>
    </citation>
    <scope>NUCLEOTIDE SEQUENCE [LARGE SCALE GENOMIC DNA]</scope>
    <source>
        <strain evidence="2">CCUG 43114</strain>
    </source>
</reference>
<comment type="caution">
    <text evidence="1">The sequence shown here is derived from an EMBL/GenBank/DDBJ whole genome shotgun (WGS) entry which is preliminary data.</text>
</comment>
<dbReference type="Pfam" id="PF00300">
    <property type="entry name" value="His_Phos_1"/>
    <property type="match status" value="1"/>
</dbReference>
<dbReference type="InterPro" id="IPR013078">
    <property type="entry name" value="His_Pase_superF_clade-1"/>
</dbReference>
<dbReference type="EMBL" id="JBHSLD010000004">
    <property type="protein sequence ID" value="MFC5380060.1"/>
    <property type="molecule type" value="Genomic_DNA"/>
</dbReference>
<dbReference type="CDD" id="cd07067">
    <property type="entry name" value="HP_PGM_like"/>
    <property type="match status" value="1"/>
</dbReference>
<dbReference type="RefSeq" id="WP_340271358.1">
    <property type="nucleotide sequence ID" value="NZ_JBBEOG010000011.1"/>
</dbReference>
<evidence type="ECO:0000313" key="1">
    <source>
        <dbReference type="EMBL" id="MFC5380060.1"/>
    </source>
</evidence>
<dbReference type="SMART" id="SM00855">
    <property type="entry name" value="PGAM"/>
    <property type="match status" value="1"/>
</dbReference>
<dbReference type="Gene3D" id="3.40.50.1240">
    <property type="entry name" value="Phosphoglycerate mutase-like"/>
    <property type="match status" value="1"/>
</dbReference>
<dbReference type="Proteomes" id="UP001596122">
    <property type="component" value="Unassembled WGS sequence"/>
</dbReference>
<organism evidence="1 2">
    <name type="scientific">Aquipuribacter nitratireducens</name>
    <dbReference type="NCBI Taxonomy" id="650104"/>
    <lineage>
        <taxon>Bacteria</taxon>
        <taxon>Bacillati</taxon>
        <taxon>Actinomycetota</taxon>
        <taxon>Actinomycetes</taxon>
        <taxon>Micrococcales</taxon>
        <taxon>Intrasporangiaceae</taxon>
        <taxon>Aquipuribacter</taxon>
    </lineage>
</organism>
<keyword evidence="2" id="KW-1185">Reference proteome</keyword>
<dbReference type="InterPro" id="IPR001345">
    <property type="entry name" value="PG/BPGM_mutase_AS"/>
</dbReference>
<dbReference type="SUPFAM" id="SSF53254">
    <property type="entry name" value="Phosphoglycerate mutase-like"/>
    <property type="match status" value="1"/>
</dbReference>
<name>A0ABW0GJK3_9MICO</name>
<protein>
    <submittedName>
        <fullName evidence="1">Histidine phosphatase family protein</fullName>
    </submittedName>
</protein>
<dbReference type="PANTHER" id="PTHR48100:SF62">
    <property type="entry name" value="GLUCOSYL-3-PHOSPHOGLYCERATE PHOSPHATASE"/>
    <property type="match status" value="1"/>
</dbReference>
<accession>A0ABW0GJK3</accession>
<dbReference type="InterPro" id="IPR029033">
    <property type="entry name" value="His_PPase_superfam"/>
</dbReference>
<dbReference type="PROSITE" id="PS00175">
    <property type="entry name" value="PG_MUTASE"/>
    <property type="match status" value="1"/>
</dbReference>